<sequence>MSSMGTSPIDIIPNLEKLLSSVPQPKDPFAMDSDNEEDAHADKDMQENLVNNEEASIDQEGLCLSNEQIVTNNQGLDIAGGDPLFAREEPLEKDKELPSLNKGSAT</sequence>
<reference evidence="2" key="1">
    <citation type="journal article" date="2024" name="Proc. Natl. Acad. Sci. U.S.A.">
        <title>Extraordinary preservation of gene collinearity over three hundred million years revealed in homosporous lycophytes.</title>
        <authorList>
            <person name="Li C."/>
            <person name="Wickell D."/>
            <person name="Kuo L.Y."/>
            <person name="Chen X."/>
            <person name="Nie B."/>
            <person name="Liao X."/>
            <person name="Peng D."/>
            <person name="Ji J."/>
            <person name="Jenkins J."/>
            <person name="Williams M."/>
            <person name="Shu S."/>
            <person name="Plott C."/>
            <person name="Barry K."/>
            <person name="Rajasekar S."/>
            <person name="Grimwood J."/>
            <person name="Han X."/>
            <person name="Sun S."/>
            <person name="Hou Z."/>
            <person name="He W."/>
            <person name="Dai G."/>
            <person name="Sun C."/>
            <person name="Schmutz J."/>
            <person name="Leebens-Mack J.H."/>
            <person name="Li F.W."/>
            <person name="Wang L."/>
        </authorList>
    </citation>
    <scope>NUCLEOTIDE SEQUENCE [LARGE SCALE GENOMIC DNA]</scope>
    <source>
        <strain evidence="2">cv. PW_Plant_1</strain>
    </source>
</reference>
<evidence type="ECO:0000313" key="1">
    <source>
        <dbReference type="EMBL" id="KAJ7557624.1"/>
    </source>
</evidence>
<name>A0ACC2DTH3_DIPCM</name>
<protein>
    <submittedName>
        <fullName evidence="1">Uncharacterized protein</fullName>
    </submittedName>
</protein>
<dbReference type="EMBL" id="CM055095">
    <property type="protein sequence ID" value="KAJ7557624.1"/>
    <property type="molecule type" value="Genomic_DNA"/>
</dbReference>
<comment type="caution">
    <text evidence="1">The sequence shown here is derived from an EMBL/GenBank/DDBJ whole genome shotgun (WGS) entry which is preliminary data.</text>
</comment>
<gene>
    <name evidence="1" type="ORF">O6H91_04G002400</name>
</gene>
<organism evidence="1 2">
    <name type="scientific">Diphasiastrum complanatum</name>
    <name type="common">Issler's clubmoss</name>
    <name type="synonym">Lycopodium complanatum</name>
    <dbReference type="NCBI Taxonomy" id="34168"/>
    <lineage>
        <taxon>Eukaryota</taxon>
        <taxon>Viridiplantae</taxon>
        <taxon>Streptophyta</taxon>
        <taxon>Embryophyta</taxon>
        <taxon>Tracheophyta</taxon>
        <taxon>Lycopodiopsida</taxon>
        <taxon>Lycopodiales</taxon>
        <taxon>Lycopodiaceae</taxon>
        <taxon>Lycopodioideae</taxon>
        <taxon>Diphasiastrum</taxon>
    </lineage>
</organism>
<keyword evidence="2" id="KW-1185">Reference proteome</keyword>
<evidence type="ECO:0000313" key="2">
    <source>
        <dbReference type="Proteomes" id="UP001162992"/>
    </source>
</evidence>
<proteinExistence type="predicted"/>
<dbReference type="Proteomes" id="UP001162992">
    <property type="component" value="Chromosome 4"/>
</dbReference>
<accession>A0ACC2DTH3</accession>